<protein>
    <submittedName>
        <fullName evidence="1">Uncharacterized protein</fullName>
    </submittedName>
</protein>
<keyword evidence="2" id="KW-1185">Reference proteome</keyword>
<dbReference type="InterPro" id="IPR036639">
    <property type="entry name" value="Cyt_c_oxidase_su4_sf"/>
</dbReference>
<dbReference type="GO" id="GO:0006123">
    <property type="term" value="P:mitochondrial electron transport, cytochrome c to oxygen"/>
    <property type="evidence" value="ECO:0007669"/>
    <property type="project" value="InterPro"/>
</dbReference>
<dbReference type="GO" id="GO:0045277">
    <property type="term" value="C:respiratory chain complex IV"/>
    <property type="evidence" value="ECO:0007669"/>
    <property type="project" value="InterPro"/>
</dbReference>
<comment type="caution">
    <text evidence="1">The sequence shown here is derived from an EMBL/GenBank/DDBJ whole genome shotgun (WGS) entry which is preliminary data.</text>
</comment>
<evidence type="ECO:0000313" key="1">
    <source>
        <dbReference type="EMBL" id="KII72463.1"/>
    </source>
</evidence>
<dbReference type="SUPFAM" id="SSF81406">
    <property type="entry name" value="Mitochondrial cytochrome c oxidase subunit IV"/>
    <property type="match status" value="1"/>
</dbReference>
<proteinExistence type="predicted"/>
<accession>A0A0C2JSR3</accession>
<dbReference type="GO" id="GO:0005739">
    <property type="term" value="C:mitochondrion"/>
    <property type="evidence" value="ECO:0007669"/>
    <property type="project" value="GOC"/>
</dbReference>
<dbReference type="EMBL" id="JWZT01001204">
    <property type="protein sequence ID" value="KII72463.1"/>
    <property type="molecule type" value="Genomic_DNA"/>
</dbReference>
<dbReference type="Proteomes" id="UP000031668">
    <property type="component" value="Unassembled WGS sequence"/>
</dbReference>
<sequence length="207" mass="25442">MVFRMFKILRYIQRRNASTIDFCDLMNRNQEMGKFKQSPVPLFYCTVYQRSPEILELEKKPWKEMTIKEMRQIYHSYFYWSAKKINVDDIKDPFRDWRYVMLLAPVMFVVMNLFCDYLVRLWDFYIVHDAFARSFEDLKMRKIVEQYGFLHDNPDFRTPLAPLIPWELRTVYKNSYSDRSVFNPIKWFRDEEKALALKKKLEEDESK</sequence>
<dbReference type="AlphaFoldDB" id="A0A0C2JSR3"/>
<gene>
    <name evidence="1" type="ORF">RF11_07053</name>
</gene>
<organism evidence="1 2">
    <name type="scientific">Thelohanellus kitauei</name>
    <name type="common">Myxosporean</name>
    <dbReference type="NCBI Taxonomy" id="669202"/>
    <lineage>
        <taxon>Eukaryota</taxon>
        <taxon>Metazoa</taxon>
        <taxon>Cnidaria</taxon>
        <taxon>Myxozoa</taxon>
        <taxon>Myxosporea</taxon>
        <taxon>Bivalvulida</taxon>
        <taxon>Platysporina</taxon>
        <taxon>Myxobolidae</taxon>
        <taxon>Thelohanellus</taxon>
    </lineage>
</organism>
<name>A0A0C2JSR3_THEKT</name>
<reference evidence="1 2" key="1">
    <citation type="journal article" date="2014" name="Genome Biol. Evol.">
        <title>The genome of the myxosporean Thelohanellus kitauei shows adaptations to nutrient acquisition within its fish host.</title>
        <authorList>
            <person name="Yang Y."/>
            <person name="Xiong J."/>
            <person name="Zhou Z."/>
            <person name="Huo F."/>
            <person name="Miao W."/>
            <person name="Ran C."/>
            <person name="Liu Y."/>
            <person name="Zhang J."/>
            <person name="Feng J."/>
            <person name="Wang M."/>
            <person name="Wang M."/>
            <person name="Wang L."/>
            <person name="Yao B."/>
        </authorList>
    </citation>
    <scope>NUCLEOTIDE SEQUENCE [LARGE SCALE GENOMIC DNA]</scope>
    <source>
        <strain evidence="1">Wuqing</strain>
    </source>
</reference>
<evidence type="ECO:0000313" key="2">
    <source>
        <dbReference type="Proteomes" id="UP000031668"/>
    </source>
</evidence>